<feature type="coiled-coil region" evidence="6">
    <location>
        <begin position="3"/>
        <end position="51"/>
    </location>
</feature>
<dbReference type="InterPro" id="IPR036236">
    <property type="entry name" value="Znf_C2H2_sf"/>
</dbReference>
<dbReference type="GO" id="GO:0008270">
    <property type="term" value="F:zinc ion binding"/>
    <property type="evidence" value="ECO:0007669"/>
    <property type="project" value="UniProtKB-KW"/>
</dbReference>
<reference evidence="11" key="1">
    <citation type="submission" date="2017-02" db="UniProtKB">
        <authorList>
            <consortium name="WormBaseParasite"/>
        </authorList>
    </citation>
    <scope>IDENTIFICATION</scope>
</reference>
<dbReference type="Proteomes" id="UP000271162">
    <property type="component" value="Unassembled WGS sequence"/>
</dbReference>
<feature type="domain" description="C2H2-type" evidence="8">
    <location>
        <begin position="76"/>
        <end position="104"/>
    </location>
</feature>
<dbReference type="PROSITE" id="PS00028">
    <property type="entry name" value="ZINC_FINGER_C2H2_1"/>
    <property type="match status" value="3"/>
</dbReference>
<keyword evidence="2" id="KW-0677">Repeat</keyword>
<keyword evidence="4" id="KW-0862">Zinc</keyword>
<evidence type="ECO:0000256" key="2">
    <source>
        <dbReference type="ARBA" id="ARBA00022737"/>
    </source>
</evidence>
<evidence type="ECO:0000259" key="8">
    <source>
        <dbReference type="PROSITE" id="PS50157"/>
    </source>
</evidence>
<dbReference type="PANTHER" id="PTHR24379:SF127">
    <property type="entry name" value="BLOODY FINGERS-RELATED"/>
    <property type="match status" value="1"/>
</dbReference>
<evidence type="ECO:0000256" key="7">
    <source>
        <dbReference type="SAM" id="MobiDB-lite"/>
    </source>
</evidence>
<dbReference type="AlphaFoldDB" id="A0A0N4XD46"/>
<dbReference type="GO" id="GO:0000977">
    <property type="term" value="F:RNA polymerase II transcription regulatory region sequence-specific DNA binding"/>
    <property type="evidence" value="ECO:0007669"/>
    <property type="project" value="TreeGrafter"/>
</dbReference>
<evidence type="ECO:0000256" key="5">
    <source>
        <dbReference type="PROSITE-ProRule" id="PRU00042"/>
    </source>
</evidence>
<accession>A0A0N4XD46</accession>
<dbReference type="SMART" id="SM00355">
    <property type="entry name" value="ZnF_C2H2"/>
    <property type="match status" value="7"/>
</dbReference>
<dbReference type="EMBL" id="UYSL01000164">
    <property type="protein sequence ID" value="VDL63004.1"/>
    <property type="molecule type" value="Genomic_DNA"/>
</dbReference>
<dbReference type="WBParaSite" id="NBR_0000041501-mRNA-1">
    <property type="protein sequence ID" value="NBR_0000041501-mRNA-1"/>
    <property type="gene ID" value="NBR_0000041501"/>
</dbReference>
<feature type="domain" description="C2H2-type" evidence="8">
    <location>
        <begin position="297"/>
        <end position="325"/>
    </location>
</feature>
<dbReference type="OMA" id="SYRDKSC"/>
<evidence type="ECO:0000256" key="3">
    <source>
        <dbReference type="ARBA" id="ARBA00022771"/>
    </source>
</evidence>
<dbReference type="PANTHER" id="PTHR24379">
    <property type="entry name" value="KRAB AND ZINC FINGER DOMAIN-CONTAINING"/>
    <property type="match status" value="1"/>
</dbReference>
<dbReference type="STRING" id="27835.A0A0N4XD46"/>
<protein>
    <submittedName>
        <fullName evidence="11">Zinc finger protein</fullName>
    </submittedName>
</protein>
<evidence type="ECO:0000313" key="11">
    <source>
        <dbReference type="WBParaSite" id="NBR_0000041501-mRNA-1"/>
    </source>
</evidence>
<organism evidence="11">
    <name type="scientific">Nippostrongylus brasiliensis</name>
    <name type="common">Rat hookworm</name>
    <dbReference type="NCBI Taxonomy" id="27835"/>
    <lineage>
        <taxon>Eukaryota</taxon>
        <taxon>Metazoa</taxon>
        <taxon>Ecdysozoa</taxon>
        <taxon>Nematoda</taxon>
        <taxon>Chromadorea</taxon>
        <taxon>Rhabditida</taxon>
        <taxon>Rhabditina</taxon>
        <taxon>Rhabditomorpha</taxon>
        <taxon>Strongyloidea</taxon>
        <taxon>Heligmosomidae</taxon>
        <taxon>Nippostrongylus</taxon>
    </lineage>
</organism>
<reference evidence="9 10" key="2">
    <citation type="submission" date="2018-11" db="EMBL/GenBank/DDBJ databases">
        <authorList>
            <consortium name="Pathogen Informatics"/>
        </authorList>
    </citation>
    <scope>NUCLEOTIDE SEQUENCE [LARGE SCALE GENOMIC DNA]</scope>
</reference>
<name>A0A0N4XD46_NIPBR</name>
<dbReference type="SUPFAM" id="SSF57667">
    <property type="entry name" value="beta-beta-alpha zinc fingers"/>
    <property type="match status" value="3"/>
</dbReference>
<evidence type="ECO:0000256" key="4">
    <source>
        <dbReference type="ARBA" id="ARBA00022833"/>
    </source>
</evidence>
<evidence type="ECO:0000256" key="1">
    <source>
        <dbReference type="ARBA" id="ARBA00022723"/>
    </source>
</evidence>
<keyword evidence="1" id="KW-0479">Metal-binding</keyword>
<sequence length="363" mass="42028">MMEDSYEEIINQLEEELKKEEEEAKTKADAAEELIKEMEKSAKDFKETRKMVQKWKNLRDVREQRVAENQRKVTLFCCFVCSKMFIDEEGMRQHISDKHLALKKEYRYKCTKCFRRFTKPHHLRRHLETHTKTGMSCSVCRKEFREALSVEIHMSKAHNLSIDGVVLEKKHQCTKCGKRFGIVEEVKRHSYYCGSSAEIAERRRKAREELDAMSAITSQSSPARSIASSASDIASTVSIGSDSGRPVKDKSCPFCFLVCASMQSRRRHIERKHPDMLAHPEVDQHSYVKVQSPVLPYVCDLCNKTFASHASLSTHKRRIHENRNDHECPVCFKRYPLASEMRKHVQRVHEKSTLSSSSSEAVA</sequence>
<proteinExistence type="predicted"/>
<evidence type="ECO:0000313" key="9">
    <source>
        <dbReference type="EMBL" id="VDL63004.1"/>
    </source>
</evidence>
<feature type="region of interest" description="Disordered" evidence="7">
    <location>
        <begin position="343"/>
        <end position="363"/>
    </location>
</feature>
<dbReference type="Pfam" id="PF12874">
    <property type="entry name" value="zf-met"/>
    <property type="match status" value="1"/>
</dbReference>
<keyword evidence="3 5" id="KW-0863">Zinc-finger</keyword>
<dbReference type="GO" id="GO:0000981">
    <property type="term" value="F:DNA-binding transcription factor activity, RNA polymerase II-specific"/>
    <property type="evidence" value="ECO:0007669"/>
    <property type="project" value="TreeGrafter"/>
</dbReference>
<dbReference type="PROSITE" id="PS50157">
    <property type="entry name" value="ZINC_FINGER_C2H2_2"/>
    <property type="match status" value="3"/>
</dbReference>
<keyword evidence="10" id="KW-1185">Reference proteome</keyword>
<evidence type="ECO:0000256" key="6">
    <source>
        <dbReference type="SAM" id="Coils"/>
    </source>
</evidence>
<feature type="domain" description="C2H2-type" evidence="8">
    <location>
        <begin position="108"/>
        <end position="135"/>
    </location>
</feature>
<evidence type="ECO:0000313" key="10">
    <source>
        <dbReference type="Proteomes" id="UP000271162"/>
    </source>
</evidence>
<dbReference type="Gene3D" id="3.30.160.60">
    <property type="entry name" value="Classic Zinc Finger"/>
    <property type="match status" value="3"/>
</dbReference>
<dbReference type="InterPro" id="IPR013087">
    <property type="entry name" value="Znf_C2H2_type"/>
</dbReference>
<dbReference type="GO" id="GO:0005634">
    <property type="term" value="C:nucleus"/>
    <property type="evidence" value="ECO:0007669"/>
    <property type="project" value="TreeGrafter"/>
</dbReference>
<dbReference type="Pfam" id="PF00096">
    <property type="entry name" value="zf-C2H2"/>
    <property type="match status" value="1"/>
</dbReference>
<keyword evidence="6" id="KW-0175">Coiled coil</keyword>
<gene>
    <name evidence="9" type="ORF">NBR_LOCUS416</name>
</gene>
<feature type="compositionally biased region" description="Basic and acidic residues" evidence="7">
    <location>
        <begin position="343"/>
        <end position="352"/>
    </location>
</feature>